<dbReference type="EMBL" id="FWFZ01000006">
    <property type="protein sequence ID" value="SLN40581.1"/>
    <property type="molecule type" value="Genomic_DNA"/>
</dbReference>
<feature type="compositionally biased region" description="Low complexity" evidence="1">
    <location>
        <begin position="1262"/>
        <end position="1273"/>
    </location>
</feature>
<feature type="compositionally biased region" description="Low complexity" evidence="1">
    <location>
        <begin position="205"/>
        <end position="220"/>
    </location>
</feature>
<feature type="compositionally biased region" description="Pro residues" evidence="1">
    <location>
        <begin position="390"/>
        <end position="402"/>
    </location>
</feature>
<feature type="compositionally biased region" description="Pro residues" evidence="1">
    <location>
        <begin position="616"/>
        <end position="625"/>
    </location>
</feature>
<protein>
    <submittedName>
        <fullName evidence="3">Type IV pilus biogenesis</fullName>
    </submittedName>
</protein>
<gene>
    <name evidence="3" type="ORF">ROA7023_01591</name>
</gene>
<feature type="compositionally biased region" description="Acidic residues" evidence="1">
    <location>
        <begin position="1186"/>
        <end position="1200"/>
    </location>
</feature>
<feature type="compositionally biased region" description="Low complexity" evidence="1">
    <location>
        <begin position="784"/>
        <end position="793"/>
    </location>
</feature>
<feature type="compositionally biased region" description="Basic and acidic residues" evidence="1">
    <location>
        <begin position="629"/>
        <end position="641"/>
    </location>
</feature>
<feature type="compositionally biased region" description="Low complexity" evidence="1">
    <location>
        <begin position="1307"/>
        <end position="1319"/>
    </location>
</feature>
<dbReference type="OrthoDB" id="7870459at2"/>
<organism evidence="3 4">
    <name type="scientific">Roseisalinus antarcticus</name>
    <dbReference type="NCBI Taxonomy" id="254357"/>
    <lineage>
        <taxon>Bacteria</taxon>
        <taxon>Pseudomonadati</taxon>
        <taxon>Pseudomonadota</taxon>
        <taxon>Alphaproteobacteria</taxon>
        <taxon>Rhodobacterales</taxon>
        <taxon>Roseobacteraceae</taxon>
        <taxon>Roseisalinus</taxon>
    </lineage>
</organism>
<keyword evidence="2" id="KW-0472">Membrane</keyword>
<feature type="compositionally biased region" description="Acidic residues" evidence="1">
    <location>
        <begin position="1142"/>
        <end position="1156"/>
    </location>
</feature>
<feature type="region of interest" description="Disordered" evidence="1">
    <location>
        <begin position="1359"/>
        <end position="1408"/>
    </location>
</feature>
<keyword evidence="4" id="KW-1185">Reference proteome</keyword>
<evidence type="ECO:0000313" key="4">
    <source>
        <dbReference type="Proteomes" id="UP000193900"/>
    </source>
</evidence>
<feature type="transmembrane region" description="Helical" evidence="2">
    <location>
        <begin position="720"/>
        <end position="742"/>
    </location>
</feature>
<keyword evidence="2" id="KW-0812">Transmembrane</keyword>
<feature type="region of interest" description="Disordered" evidence="1">
    <location>
        <begin position="1288"/>
        <end position="1336"/>
    </location>
</feature>
<feature type="region of interest" description="Disordered" evidence="1">
    <location>
        <begin position="1060"/>
        <end position="1274"/>
    </location>
</feature>
<keyword evidence="2" id="KW-1133">Transmembrane helix</keyword>
<accession>A0A1Y5SLR4</accession>
<feature type="compositionally biased region" description="Acidic residues" evidence="1">
    <location>
        <begin position="1390"/>
        <end position="1400"/>
    </location>
</feature>
<sequence length="1568" mass="158055">MTPNYALSLAFDGLRLLQRAEDGWLLVGEVGLETEDVGPALAALRGRGEALADGPFKVKLLIPNEQIKYLAIDGTMTTDADVRLALVGVTPYQVDDLVIDYTKGGGRTYVAAVARETLAEAEEFARTHGFTPISFAAIPDPFTFVGEAVFGPTSDAPGRDVPRDDDPVQVVGTAHLPGSARAAAREDERAESVAESPEDAEASEVEIAAAASAPGAATDPDPVPDLPEPPADPAPGAAQPAAETPNTSDNVTEPAAPKPQVTKSAAEDPADSDAGAGEPMAGEPADTDAAPRKGTDAPANPPAGVATTPPAQEPAEAPPAVDPEPRAAPASETEDSAESPRAQEPEPAPLFASRHRGNGRTNGGGLAPPGPRPPGPRHANPAPGAKAGAGPPPRAPGRPVPGRPATDKAPSEEPALSFRRRAPAGPAAPSHPPVTRPPAPSPSGSAGQAPLSFRARRDPPPPPASGSMSGKMPGKGASDPTEPPSPLPETSAPAVDAAPAMKRPAFLDAPRTATSEATGEIAAENRPKQGSWRDTIGSAFRKAKPTPSRAPAGETAPLTVSRPEEDVPAAPATALGAAAGPNAGAAPAVTGRAASTLDAGEAPSLTVDPDRAAPIPQTPGSPPARPSGKTRDPDDGPREIHAPPTGPAAKGDLGPLRETPAAPEAEAESPGRRGLFKGRKQPTPTPAPASEKPDAERAQMTVFGARRAEQERRVGGKPRFLGLILTVILLIVMAVVGAMAAVGPEGVARWLGLGGNDPGTAVASAQPPAAPEVSASAPLVAAPAAPGAPVATPESGTRAAEPAGAEATLPEAPQIAATAPQAPDIEADSGDSGAVASPFAPVIASTPATPIGRVLSPAEAQRIYAATGVWQRAPRIPLTPRIEAQSGVLPIATQGYDVTPPPDLPLDLDGALSDARIPTPADPPPPGETFERDERGFILATPEGTLTPDGILVFAGRPALLPPTRPGTQPPPLDPATDLAPEDAETEVANGTLVIAGAPELQPPLRPEDLVPEAALTAFGPEPPPAADDQIDAAEIAPETPQTGLPDADVAAAEVPVADAPDAGVADPDALDPEVAGSEVAGSGVAETGTAEAPETAPPGVVYLARADVRPPGRPDTGPFAVDPAPALAAPGAPADPVDAGDAAEGETSASDEAEGDTVVYLATSGIRPPARPGTPPPAEAATPEAEADTTPEAEADPSPETEPASAPESEPAAPDDVRFIDTITVRPPVRPGTSPAGPDAPEQPTAAPEPAQPEETEASLANEAATEAPPEAWVDTDVLAFLDAPGVRPPARPASVTEAAIETMGAEVAAPEAEAEATPEPRDDAAPEPEPALEAGQTVTLASAGGVSLTTLRPRVRPDEIVAAAPPPPDPTLAGFRPRVRPAGLAPEAEAEAEAEPEVAEAAPDRSGEFQAAAAAAAAALGNSVPATVNASNLAIARSPRPDARPRNMDRIVSRARTQAARQPSVRTAAAAPAASRGTAVQPSGRTSGGVATAATTDNAINLSRINLIGIYGREDDRRALVRLANGRYMRVAVGDRLDDGGQVRGIGDGYITYTRGGRNVRLDIPG</sequence>
<feature type="compositionally biased region" description="Low complexity" evidence="1">
    <location>
        <begin position="377"/>
        <end position="389"/>
    </location>
</feature>
<feature type="region of interest" description="Disordered" evidence="1">
    <location>
        <begin position="784"/>
        <end position="810"/>
    </location>
</feature>
<feature type="compositionally biased region" description="Pro residues" evidence="1">
    <location>
        <begin position="429"/>
        <end position="441"/>
    </location>
</feature>
<dbReference type="Proteomes" id="UP000193900">
    <property type="component" value="Unassembled WGS sequence"/>
</dbReference>
<proteinExistence type="predicted"/>
<feature type="compositionally biased region" description="Pro residues" evidence="1">
    <location>
        <begin position="221"/>
        <end position="233"/>
    </location>
</feature>
<dbReference type="RefSeq" id="WP_085878465.1">
    <property type="nucleotide sequence ID" value="NZ_FWFZ01000006.1"/>
</dbReference>
<evidence type="ECO:0000256" key="1">
    <source>
        <dbReference type="SAM" id="MobiDB-lite"/>
    </source>
</evidence>
<feature type="compositionally biased region" description="Low complexity" evidence="1">
    <location>
        <begin position="1241"/>
        <end position="1250"/>
    </location>
</feature>
<feature type="compositionally biased region" description="Low complexity" evidence="1">
    <location>
        <begin position="274"/>
        <end position="284"/>
    </location>
</feature>
<feature type="compositionally biased region" description="Low complexity" evidence="1">
    <location>
        <begin position="1465"/>
        <end position="1482"/>
    </location>
</feature>
<evidence type="ECO:0000313" key="3">
    <source>
        <dbReference type="EMBL" id="SLN40581.1"/>
    </source>
</evidence>
<feature type="compositionally biased region" description="Low complexity" evidence="1">
    <location>
        <begin position="568"/>
        <end position="594"/>
    </location>
</feature>
<feature type="region of interest" description="Disordered" evidence="1">
    <location>
        <begin position="1457"/>
        <end position="1493"/>
    </location>
</feature>
<feature type="compositionally biased region" description="Low complexity" evidence="1">
    <location>
        <begin position="1201"/>
        <end position="1215"/>
    </location>
</feature>
<feature type="compositionally biased region" description="Basic and acidic residues" evidence="1">
    <location>
        <begin position="157"/>
        <end position="166"/>
    </location>
</feature>
<feature type="compositionally biased region" description="Basic and acidic residues" evidence="1">
    <location>
        <begin position="183"/>
        <end position="192"/>
    </location>
</feature>
<feature type="region of interest" description="Disordered" evidence="1">
    <location>
        <begin position="149"/>
        <end position="697"/>
    </location>
</feature>
<name>A0A1Y5SLR4_9RHOB</name>
<feature type="compositionally biased region" description="Low complexity" evidence="1">
    <location>
        <begin position="1084"/>
        <end position="1102"/>
    </location>
</feature>
<feature type="compositionally biased region" description="Pro residues" evidence="1">
    <location>
        <begin position="1170"/>
        <end position="1179"/>
    </location>
</feature>
<feature type="compositionally biased region" description="Low complexity" evidence="1">
    <location>
        <begin position="1121"/>
        <end position="1141"/>
    </location>
</feature>
<feature type="compositionally biased region" description="Low complexity" evidence="1">
    <location>
        <begin position="306"/>
        <end position="315"/>
    </location>
</feature>
<evidence type="ECO:0000256" key="2">
    <source>
        <dbReference type="SAM" id="Phobius"/>
    </source>
</evidence>
<reference evidence="3 4" key="1">
    <citation type="submission" date="2017-03" db="EMBL/GenBank/DDBJ databases">
        <authorList>
            <person name="Afonso C.L."/>
            <person name="Miller P.J."/>
            <person name="Scott M.A."/>
            <person name="Spackman E."/>
            <person name="Goraichik I."/>
            <person name="Dimitrov K.M."/>
            <person name="Suarez D.L."/>
            <person name="Swayne D.E."/>
        </authorList>
    </citation>
    <scope>NUCLEOTIDE SEQUENCE [LARGE SCALE GENOMIC DNA]</scope>
    <source>
        <strain evidence="3 4">CECT 7023</strain>
    </source>
</reference>
<feature type="compositionally biased region" description="Low complexity" evidence="1">
    <location>
        <begin position="465"/>
        <end position="480"/>
    </location>
</feature>